<keyword evidence="5" id="KW-0067">ATP-binding</keyword>
<dbReference type="PANTHER" id="PTHR11136:SF0">
    <property type="entry name" value="DIHYDROFOLATE SYNTHETASE-RELATED"/>
    <property type="match status" value="1"/>
</dbReference>
<dbReference type="Gene3D" id="3.40.1190.10">
    <property type="entry name" value="Mur-like, catalytic domain"/>
    <property type="match status" value="1"/>
</dbReference>
<dbReference type="GO" id="GO:0008841">
    <property type="term" value="F:dihydrofolate synthase activity"/>
    <property type="evidence" value="ECO:0007669"/>
    <property type="project" value="TreeGrafter"/>
</dbReference>
<dbReference type="InterPro" id="IPR036565">
    <property type="entry name" value="Mur-like_cat_sf"/>
</dbReference>
<proteinExistence type="inferred from homology"/>
<dbReference type="Gene3D" id="3.90.190.20">
    <property type="entry name" value="Mur ligase, C-terminal domain"/>
    <property type="match status" value="1"/>
</dbReference>
<comment type="similarity">
    <text evidence="1">Belongs to the folylpolyglutamate synthase family.</text>
</comment>
<keyword evidence="9" id="KW-1185">Reference proteome</keyword>
<evidence type="ECO:0000256" key="3">
    <source>
        <dbReference type="ARBA" id="ARBA00022723"/>
    </source>
</evidence>
<keyword evidence="6" id="KW-0460">Magnesium</keyword>
<keyword evidence="2 8" id="KW-0436">Ligase</keyword>
<evidence type="ECO:0000256" key="4">
    <source>
        <dbReference type="ARBA" id="ARBA00022741"/>
    </source>
</evidence>
<dbReference type="SUPFAM" id="SSF53623">
    <property type="entry name" value="MurD-like peptide ligases, catalytic domain"/>
    <property type="match status" value="1"/>
</dbReference>
<evidence type="ECO:0000256" key="1">
    <source>
        <dbReference type="ARBA" id="ARBA00008276"/>
    </source>
</evidence>
<dbReference type="GO" id="GO:0004326">
    <property type="term" value="F:tetrahydrofolylpolyglutamate synthase activity"/>
    <property type="evidence" value="ECO:0007669"/>
    <property type="project" value="InterPro"/>
</dbReference>
<dbReference type="InterPro" id="IPR001645">
    <property type="entry name" value="Folylpolyglutamate_synth"/>
</dbReference>
<dbReference type="GO" id="GO:0005737">
    <property type="term" value="C:cytoplasm"/>
    <property type="evidence" value="ECO:0007669"/>
    <property type="project" value="TreeGrafter"/>
</dbReference>
<dbReference type="InterPro" id="IPR013221">
    <property type="entry name" value="Mur_ligase_cen"/>
</dbReference>
<dbReference type="GO" id="GO:0005524">
    <property type="term" value="F:ATP binding"/>
    <property type="evidence" value="ECO:0007669"/>
    <property type="project" value="UniProtKB-KW"/>
</dbReference>
<protein>
    <submittedName>
        <fullName evidence="8">Mur ligase family protein</fullName>
    </submittedName>
</protein>
<dbReference type="AlphaFoldDB" id="A0A9X4QNX4"/>
<organism evidence="8 9">
    <name type="scientific">Cohnella ginsengisoli</name>
    <dbReference type="NCBI Taxonomy" id="425004"/>
    <lineage>
        <taxon>Bacteria</taxon>
        <taxon>Bacillati</taxon>
        <taxon>Bacillota</taxon>
        <taxon>Bacilli</taxon>
        <taxon>Bacillales</taxon>
        <taxon>Paenibacillaceae</taxon>
        <taxon>Cohnella</taxon>
    </lineage>
</organism>
<keyword evidence="3" id="KW-0479">Metal-binding</keyword>
<dbReference type="RefSeq" id="WP_277565879.1">
    <property type="nucleotide sequence ID" value="NZ_JAPDHZ010000003.1"/>
</dbReference>
<comment type="caution">
    <text evidence="8">The sequence shown here is derived from an EMBL/GenBank/DDBJ whole genome shotgun (WGS) entry which is preliminary data.</text>
</comment>
<feature type="domain" description="Mur ligase central" evidence="7">
    <location>
        <begin position="57"/>
        <end position="321"/>
    </location>
</feature>
<reference evidence="8 9" key="1">
    <citation type="submission" date="2022-10" db="EMBL/GenBank/DDBJ databases">
        <title>Comparative genomic analysis of Cohnella hashimotonis sp. nov., isolated from the International Space Station.</title>
        <authorList>
            <person name="Simpson A."/>
            <person name="Venkateswaran K."/>
        </authorList>
    </citation>
    <scope>NUCLEOTIDE SEQUENCE [LARGE SCALE GENOMIC DNA]</scope>
    <source>
        <strain evidence="8 9">DSM 18997</strain>
    </source>
</reference>
<evidence type="ECO:0000256" key="5">
    <source>
        <dbReference type="ARBA" id="ARBA00022840"/>
    </source>
</evidence>
<dbReference type="GO" id="GO:0046872">
    <property type="term" value="F:metal ion binding"/>
    <property type="evidence" value="ECO:0007669"/>
    <property type="project" value="UniProtKB-KW"/>
</dbReference>
<name>A0A9X4QNX4_9BACL</name>
<evidence type="ECO:0000256" key="6">
    <source>
        <dbReference type="ARBA" id="ARBA00022842"/>
    </source>
</evidence>
<dbReference type="EMBL" id="JAPDHZ010000003">
    <property type="protein sequence ID" value="MDG0792050.1"/>
    <property type="molecule type" value="Genomic_DNA"/>
</dbReference>
<evidence type="ECO:0000313" key="9">
    <source>
        <dbReference type="Proteomes" id="UP001153387"/>
    </source>
</evidence>
<evidence type="ECO:0000256" key="2">
    <source>
        <dbReference type="ARBA" id="ARBA00022598"/>
    </source>
</evidence>
<keyword evidence="4" id="KW-0547">Nucleotide-binding</keyword>
<evidence type="ECO:0000259" key="7">
    <source>
        <dbReference type="Pfam" id="PF08245"/>
    </source>
</evidence>
<accession>A0A9X4QNX4</accession>
<dbReference type="Proteomes" id="UP001153387">
    <property type="component" value="Unassembled WGS sequence"/>
</dbReference>
<sequence length="513" mass="54436">MPIANQREAEDLIYRSYLRAAPHLPSAGDERVRKPQLTRRLLDLLGAPDRGRRFVLVTGSKGKGSTSRLVSSLLSRLGYKVGLFTSPHLVDYRERIRIDGRAIGEADFVRVAQRIEPAWAEVERGLDAATYQGPVGVSLAIAVSWFAEQGTDINVVECGRGGRYDDANVLANESAVVTAIMEEHVRELGPGLGDIVRHKLGIVKSADSRLYVGAQREDALDAIKKALAAAENSAIGHDRAETESANGDMLAAMDTTIAHNGASCRCERISIAGEAFAAEHVAMSARGTTFDVRTERALYRGLALPLLGAFQADNAAIAVQVCEDIAGTALDPGTVATCFAGLQWPGRCEIVSREPLTIVDGAIHRDSAAYLASVVSSLGLGAGARVAAVVGVPKDKDYAGVIKTLASVASRILVTRPDVSHLAFPEDALDVARRYCPDGSAAYPLLADALEALRAGPVPDCILIVGTQTLIGNAQRLYGQGLEDIGGVNKLSSVLGLFCSWLSQSILGYNRGT</sequence>
<evidence type="ECO:0000313" key="8">
    <source>
        <dbReference type="EMBL" id="MDG0792050.1"/>
    </source>
</evidence>
<gene>
    <name evidence="8" type="ORF">OMP38_15155</name>
</gene>
<dbReference type="InterPro" id="IPR036615">
    <property type="entry name" value="Mur_ligase_C_dom_sf"/>
</dbReference>
<dbReference type="Pfam" id="PF08245">
    <property type="entry name" value="Mur_ligase_M"/>
    <property type="match status" value="1"/>
</dbReference>
<dbReference type="PANTHER" id="PTHR11136">
    <property type="entry name" value="FOLYLPOLYGLUTAMATE SYNTHASE-RELATED"/>
    <property type="match status" value="1"/>
</dbReference>
<dbReference type="SUPFAM" id="SSF53244">
    <property type="entry name" value="MurD-like peptide ligases, peptide-binding domain"/>
    <property type="match status" value="1"/>
</dbReference>